<dbReference type="InterPro" id="IPR015943">
    <property type="entry name" value="WD40/YVTN_repeat-like_dom_sf"/>
</dbReference>
<comment type="similarity">
    <text evidence="1">Belongs to the cycloisomerase 2 family.</text>
</comment>
<dbReference type="Pfam" id="PF13391">
    <property type="entry name" value="HNH_2"/>
    <property type="match status" value="1"/>
</dbReference>
<reference evidence="4 5" key="2">
    <citation type="journal article" date="2017" name="Sci. Rep.">
        <title>A mobile pathogenicity chromosome in Fusarium oxysporum for infection of multiple cucurbit species.</title>
        <authorList>
            <person name="van Dam P."/>
            <person name="Fokkens L."/>
            <person name="Ayukawa Y."/>
            <person name="van der Gragt M."/>
            <person name="Ter Horst A."/>
            <person name="Brankovics B."/>
            <person name="Houterman P.M."/>
            <person name="Arie T."/>
            <person name="Rep M."/>
        </authorList>
    </citation>
    <scope>NUCLEOTIDE SEQUENCE [LARGE SCALE GENOMIC DNA]</scope>
    <source>
        <strain evidence="4 5">Forc016</strain>
    </source>
</reference>
<evidence type="ECO:0000313" key="4">
    <source>
        <dbReference type="EMBL" id="PCD21130.1"/>
    </source>
</evidence>
<sequence>MFPLTVSIMMLFTYLTLANARIHTLRVAHQERGILTLSFDPSAPGNRSIQLLSTTRAGYQPGWLHNRGKYLYSVSRTHFPDKSSTSGGIFAFKKLPNGRLELSDVVASHGDGGVYLDISIDGKTLSSANIDGSTVSILPLTSADHFGDVTRVFHYNLTQPGPGAGDSQKISNPHAAVFSPSDNIMSVPDRGADRVYIYQVHGTKRVEQIRTMTLLPGTGPRHVLFSKVNQEKTLMFLVSELDNTINVFSFEHGSVGHGGKHPDLNETLRITHLQRASALDDSSKRTKPTNVNLASELALSHDRRFLYVSNRNTESVDKNASKEAALAILNMFDDGAAHLIEGIEIDRPGNALTLTQPLHTYFGDFNIFFKPEGTVPHRYHIETFLPQGFTYDVPVTRTLFLTEERNIDPPSSRLLAIHCAIAHILHLSAAGDYIDDILRDADEYGIRHDGSTELHRLVGLHLNNWAGSQAHGNVIV</sequence>
<protein>
    <recommendedName>
        <fullName evidence="3">HNH nuclease domain-containing protein</fullName>
    </recommendedName>
</protein>
<dbReference type="PANTHER" id="PTHR30344:SF1">
    <property type="entry name" value="6-PHOSPHOGLUCONOLACTONASE"/>
    <property type="match status" value="1"/>
</dbReference>
<dbReference type="AlphaFoldDB" id="A0A2H3FRM1"/>
<organism evidence="4 5">
    <name type="scientific">Fusarium oxysporum f. sp. radicis-cucumerinum</name>
    <dbReference type="NCBI Taxonomy" id="327505"/>
    <lineage>
        <taxon>Eukaryota</taxon>
        <taxon>Fungi</taxon>
        <taxon>Dikarya</taxon>
        <taxon>Ascomycota</taxon>
        <taxon>Pezizomycotina</taxon>
        <taxon>Sordariomycetes</taxon>
        <taxon>Hypocreomycetidae</taxon>
        <taxon>Hypocreales</taxon>
        <taxon>Nectriaceae</taxon>
        <taxon>Fusarium</taxon>
        <taxon>Fusarium oxysporum species complex</taxon>
    </lineage>
</organism>
<evidence type="ECO:0000256" key="2">
    <source>
        <dbReference type="SAM" id="SignalP"/>
    </source>
</evidence>
<feature type="chain" id="PRO_5013944187" description="HNH nuclease domain-containing protein" evidence="2">
    <location>
        <begin position="21"/>
        <end position="476"/>
    </location>
</feature>
<accession>A0A2H3FRM1</accession>
<keyword evidence="2" id="KW-0732">Signal</keyword>
<dbReference type="InterPro" id="IPR011048">
    <property type="entry name" value="Haem_d1_sf"/>
</dbReference>
<dbReference type="GO" id="GO:0017057">
    <property type="term" value="F:6-phosphogluconolactonase activity"/>
    <property type="evidence" value="ECO:0007669"/>
    <property type="project" value="TreeGrafter"/>
</dbReference>
<feature type="domain" description="HNH nuclease" evidence="3">
    <location>
        <begin position="328"/>
        <end position="369"/>
    </location>
</feature>
<gene>
    <name evidence="4" type="ORF">AU210_016556</name>
</gene>
<dbReference type="EMBL" id="MABQ02000014">
    <property type="protein sequence ID" value="PCD21130.1"/>
    <property type="molecule type" value="Genomic_DNA"/>
</dbReference>
<feature type="signal peptide" evidence="2">
    <location>
        <begin position="1"/>
        <end position="20"/>
    </location>
</feature>
<dbReference type="SUPFAM" id="SSF51004">
    <property type="entry name" value="C-terminal (heme d1) domain of cytochrome cd1-nitrite reductase"/>
    <property type="match status" value="1"/>
</dbReference>
<evidence type="ECO:0000313" key="5">
    <source>
        <dbReference type="Proteomes" id="UP000219602"/>
    </source>
</evidence>
<dbReference type="STRING" id="327505.A0A2H3FRM1"/>
<dbReference type="InterPro" id="IPR050282">
    <property type="entry name" value="Cycloisomerase_2"/>
</dbReference>
<name>A0A2H3FRM1_FUSOX</name>
<dbReference type="Gene3D" id="2.130.10.10">
    <property type="entry name" value="YVTN repeat-like/Quinoprotein amine dehydrogenase"/>
    <property type="match status" value="1"/>
</dbReference>
<reference evidence="4 5" key="1">
    <citation type="journal article" date="2016" name="Environ. Microbiol.">
        <title>Effector profiles distinguish formae speciales of Fusarium oxysporum.</title>
        <authorList>
            <person name="van Dam P."/>
            <person name="Fokkens L."/>
            <person name="Schmidt S.M."/>
            <person name="Linmans J.H."/>
            <person name="Kistler H.C."/>
            <person name="Ma L.J."/>
            <person name="Rep M."/>
        </authorList>
    </citation>
    <scope>NUCLEOTIDE SEQUENCE [LARGE SCALE GENOMIC DNA]</scope>
    <source>
        <strain evidence="4 5">Forc016</strain>
    </source>
</reference>
<comment type="caution">
    <text evidence="4">The sequence shown here is derived from an EMBL/GenBank/DDBJ whole genome shotgun (WGS) entry which is preliminary data.</text>
</comment>
<evidence type="ECO:0000256" key="1">
    <source>
        <dbReference type="ARBA" id="ARBA00005564"/>
    </source>
</evidence>
<dbReference type="Proteomes" id="UP000219602">
    <property type="component" value="Unassembled WGS sequence"/>
</dbReference>
<dbReference type="InterPro" id="IPR019405">
    <property type="entry name" value="Lactonase_7-beta_prop"/>
</dbReference>
<evidence type="ECO:0000259" key="3">
    <source>
        <dbReference type="Pfam" id="PF13391"/>
    </source>
</evidence>
<dbReference type="PANTHER" id="PTHR30344">
    <property type="entry name" value="6-PHOSPHOGLUCONOLACTONASE-RELATED"/>
    <property type="match status" value="1"/>
</dbReference>
<proteinExistence type="inferred from homology"/>
<dbReference type="InterPro" id="IPR003615">
    <property type="entry name" value="HNH_nuc"/>
</dbReference>
<dbReference type="Pfam" id="PF10282">
    <property type="entry name" value="Lactonase"/>
    <property type="match status" value="1"/>
</dbReference>